<dbReference type="InterPro" id="IPR025261">
    <property type="entry name" value="Atos-like_cons_dom"/>
</dbReference>
<dbReference type="PANTHER" id="PTHR13199">
    <property type="entry name" value="GH03947P"/>
    <property type="match status" value="1"/>
</dbReference>
<reference evidence="3 4" key="1">
    <citation type="submission" date="2018-08" db="EMBL/GenBank/DDBJ databases">
        <authorList>
            <person name="Laetsch R D."/>
            <person name="Stevens L."/>
            <person name="Kumar S."/>
            <person name="Blaxter L. M."/>
        </authorList>
    </citation>
    <scope>NUCLEOTIDE SEQUENCE [LARGE SCALE GENOMIC DNA]</scope>
</reference>
<comment type="similarity">
    <text evidence="1">Belongs to the ATOS family.</text>
</comment>
<protein>
    <recommendedName>
        <fullName evidence="2">Atos-like conserved domain-containing protein</fullName>
    </recommendedName>
</protein>
<evidence type="ECO:0000259" key="2">
    <source>
        <dbReference type="SMART" id="SM01177"/>
    </source>
</evidence>
<dbReference type="Proteomes" id="UP000277928">
    <property type="component" value="Unassembled WGS sequence"/>
</dbReference>
<dbReference type="Pfam" id="PF13889">
    <property type="entry name" value="Chromosome_seg"/>
    <property type="match status" value="1"/>
</dbReference>
<organism evidence="3 4">
    <name type="scientific">Litomosoides sigmodontis</name>
    <name type="common">Filarial nematode worm</name>
    <dbReference type="NCBI Taxonomy" id="42156"/>
    <lineage>
        <taxon>Eukaryota</taxon>
        <taxon>Metazoa</taxon>
        <taxon>Ecdysozoa</taxon>
        <taxon>Nematoda</taxon>
        <taxon>Chromadorea</taxon>
        <taxon>Rhabditida</taxon>
        <taxon>Spirurina</taxon>
        <taxon>Spiruromorpha</taxon>
        <taxon>Filarioidea</taxon>
        <taxon>Onchocercidae</taxon>
        <taxon>Litomosoides</taxon>
    </lineage>
</organism>
<name>A0A3P6UUD7_LITSI</name>
<proteinExistence type="inferred from homology"/>
<evidence type="ECO:0000256" key="1">
    <source>
        <dbReference type="ARBA" id="ARBA00034497"/>
    </source>
</evidence>
<dbReference type="Pfam" id="PF13915">
    <property type="entry name" value="DUF4210"/>
    <property type="match status" value="1"/>
</dbReference>
<evidence type="ECO:0000313" key="4">
    <source>
        <dbReference type="Proteomes" id="UP000277928"/>
    </source>
</evidence>
<dbReference type="InterPro" id="IPR051506">
    <property type="entry name" value="ATOS_Transcription_Regulators"/>
</dbReference>
<accession>A0A3P6UUD7</accession>
<dbReference type="EMBL" id="UYRX01000372">
    <property type="protein sequence ID" value="VDK81101.1"/>
    <property type="molecule type" value="Genomic_DNA"/>
</dbReference>
<dbReference type="PANTHER" id="PTHR13199:SF11">
    <property type="entry name" value="PROTEIN ATOSSA"/>
    <property type="match status" value="1"/>
</dbReference>
<dbReference type="OrthoDB" id="8625101at2759"/>
<keyword evidence="4" id="KW-1185">Reference proteome</keyword>
<sequence>MELGLEIARLVIDSREDSECSEPMLQRALEIIESGSLLSIHTFVHQHCCLKFSPCRSVVLLEEWTIKIVPRENAVDKVPDGLLLKSAIRSYLHFSQLNSWVTCSEEQLSSDVYRVSIGGVSLDDLLRSFEIHEFPLGRFDPLLCVYVKVKRGKYDASSHLSYCESTGLFSDKWLLPSPGLSGDGCLTASPSGIQFFYVPIECQNNEKEKKKSEGARKGLKMIFCEQPQTKDSDECKSSNLHSGTRIYQFFNFQTDINEKMPLENEQTIKLPVKNLLSPLASLSETESLQAIPTSRRETLPRRSLIASAFRFMSTASKAFSKTTGLPLNSSPAPFNRSETKFVGDHPIRSTRNRIVEKAAREGTRAHVLRNVPTERKSSNSNYYGDGRARRNMSSSSGLLCNFEESALNGRLDLVTSLDGFHLQIAASDETCSPHLTLPVTTFFFNMPGDEAPLPYMGFCSLENMRKGYRIPKKGIIQAVLFNPQGTVVRMFVVKFDVSDMPPFSQTFLRQRTFFMPVGCTYDGALRSWLKCLIHLSLATDRRGRLYVHTDIKMLFSQKNELETLNFELGKDIIKYQLQSFTEMPRNPKYSLRK</sequence>
<dbReference type="OMA" id="QSFTEMP"/>
<feature type="domain" description="Atos-like conserved" evidence="2">
    <location>
        <begin position="398"/>
        <end position="456"/>
    </location>
</feature>
<dbReference type="STRING" id="42156.A0A3P6UUD7"/>
<dbReference type="SMART" id="SM01177">
    <property type="entry name" value="DUF4210"/>
    <property type="match status" value="1"/>
</dbReference>
<dbReference type="AlphaFoldDB" id="A0A3P6UUD7"/>
<evidence type="ECO:0000313" key="3">
    <source>
        <dbReference type="EMBL" id="VDK81101.1"/>
    </source>
</evidence>
<gene>
    <name evidence="3" type="ORF">NLS_LOCUS5177</name>
</gene>
<dbReference type="InterPro" id="IPR033473">
    <property type="entry name" value="Atos-like_C"/>
</dbReference>